<dbReference type="PANTHER" id="PTHR16684:SF11">
    <property type="entry name" value="CENTROMERE PROTEIN C"/>
    <property type="match status" value="1"/>
</dbReference>
<gene>
    <name evidence="7" type="primary">MIF2</name>
    <name evidence="7" type="ORF">ATY40_BA7501171</name>
</gene>
<dbReference type="InterPro" id="IPR028386">
    <property type="entry name" value="CENP-C/Mif2/cnp3"/>
</dbReference>
<dbReference type="InterPro" id="IPR011051">
    <property type="entry name" value="RmlC_Cupin_sf"/>
</dbReference>
<proteinExistence type="inferred from homology"/>
<organism evidence="7 8">
    <name type="scientific">Komagataella pastoris</name>
    <name type="common">Yeast</name>
    <name type="synonym">Pichia pastoris</name>
    <dbReference type="NCBI Taxonomy" id="4922"/>
    <lineage>
        <taxon>Eukaryota</taxon>
        <taxon>Fungi</taxon>
        <taxon>Dikarya</taxon>
        <taxon>Ascomycota</taxon>
        <taxon>Saccharomycotina</taxon>
        <taxon>Pichiomycetes</taxon>
        <taxon>Pichiales</taxon>
        <taxon>Pichiaceae</taxon>
        <taxon>Komagataella</taxon>
    </lineage>
</organism>
<dbReference type="InterPro" id="IPR025974">
    <property type="entry name" value="Mif2/CENP-C_cupin"/>
</dbReference>
<comment type="similarity">
    <text evidence="2">Belongs to the CENP-C/MIF2 family.</text>
</comment>
<dbReference type="GO" id="GO:0000776">
    <property type="term" value="C:kinetochore"/>
    <property type="evidence" value="ECO:0007669"/>
    <property type="project" value="InterPro"/>
</dbReference>
<dbReference type="InterPro" id="IPR014710">
    <property type="entry name" value="RmlC-like_jellyroll"/>
</dbReference>
<feature type="compositionally biased region" description="Polar residues" evidence="5">
    <location>
        <begin position="65"/>
        <end position="79"/>
    </location>
</feature>
<dbReference type="CDD" id="cd06993">
    <property type="entry name" value="cupin_CENP-C_C"/>
    <property type="match status" value="1"/>
</dbReference>
<feature type="region of interest" description="Disordered" evidence="5">
    <location>
        <begin position="1"/>
        <end position="269"/>
    </location>
</feature>
<dbReference type="GO" id="GO:0019237">
    <property type="term" value="F:centromeric DNA binding"/>
    <property type="evidence" value="ECO:0007669"/>
    <property type="project" value="InterPro"/>
</dbReference>
<dbReference type="Gene3D" id="2.60.120.10">
    <property type="entry name" value="Jelly Rolls"/>
    <property type="match status" value="1"/>
</dbReference>
<dbReference type="GO" id="GO:0005634">
    <property type="term" value="C:nucleus"/>
    <property type="evidence" value="ECO:0007669"/>
    <property type="project" value="UniProtKB-SubCell"/>
</dbReference>
<dbReference type="AlphaFoldDB" id="A0A1B2J8C1"/>
<evidence type="ECO:0000256" key="4">
    <source>
        <dbReference type="ARBA" id="ARBA00023242"/>
    </source>
</evidence>
<keyword evidence="3" id="KW-0238">DNA-binding</keyword>
<dbReference type="OrthoDB" id="1939643at2759"/>
<evidence type="ECO:0000313" key="7">
    <source>
        <dbReference type="EMBL" id="ANZ74284.1"/>
    </source>
</evidence>
<feature type="compositionally biased region" description="Polar residues" evidence="5">
    <location>
        <begin position="89"/>
        <end position="103"/>
    </location>
</feature>
<feature type="compositionally biased region" description="Basic residues" evidence="5">
    <location>
        <begin position="9"/>
        <end position="18"/>
    </location>
</feature>
<feature type="domain" description="Mif2/CENP-C cupin" evidence="6">
    <location>
        <begin position="405"/>
        <end position="491"/>
    </location>
</feature>
<evidence type="ECO:0000313" key="8">
    <source>
        <dbReference type="Proteomes" id="UP000094565"/>
    </source>
</evidence>
<dbReference type="GO" id="GO:0051455">
    <property type="term" value="P:spindle attachment to meiosis I kinetochore"/>
    <property type="evidence" value="ECO:0007669"/>
    <property type="project" value="TreeGrafter"/>
</dbReference>
<reference evidence="7 8" key="1">
    <citation type="submission" date="2016-02" db="EMBL/GenBank/DDBJ databases">
        <title>Comparative genomic and transcriptomic foundation for Pichia pastoris.</title>
        <authorList>
            <person name="Love K.R."/>
            <person name="Shah K.A."/>
            <person name="Whittaker C.A."/>
            <person name="Wu J."/>
            <person name="Bartlett M.C."/>
            <person name="Ma D."/>
            <person name="Leeson R.L."/>
            <person name="Priest M."/>
            <person name="Young S.K."/>
            <person name="Love J.C."/>
        </authorList>
    </citation>
    <scope>NUCLEOTIDE SEQUENCE [LARGE SCALE GENOMIC DNA]</scope>
    <source>
        <strain evidence="7 8">ATCC 28485</strain>
    </source>
</reference>
<keyword evidence="4" id="KW-0539">Nucleus</keyword>
<dbReference type="Proteomes" id="UP000094565">
    <property type="component" value="Chromosome 1"/>
</dbReference>
<dbReference type="Pfam" id="PF11699">
    <property type="entry name" value="CENP-C_C"/>
    <property type="match status" value="1"/>
</dbReference>
<keyword evidence="8" id="KW-1185">Reference proteome</keyword>
<evidence type="ECO:0000259" key="6">
    <source>
        <dbReference type="Pfam" id="PF11699"/>
    </source>
</evidence>
<evidence type="ECO:0000256" key="1">
    <source>
        <dbReference type="ARBA" id="ARBA00004123"/>
    </source>
</evidence>
<accession>A0A1B2J8C1</accession>
<evidence type="ECO:0000256" key="3">
    <source>
        <dbReference type="ARBA" id="ARBA00023125"/>
    </source>
</evidence>
<dbReference type="GO" id="GO:0051315">
    <property type="term" value="P:attachment of mitotic spindle microtubules to kinetochore"/>
    <property type="evidence" value="ECO:0007669"/>
    <property type="project" value="TreeGrafter"/>
</dbReference>
<protein>
    <submittedName>
        <fullName evidence="7">BA75_01171T0</fullName>
    </submittedName>
</protein>
<dbReference type="PANTHER" id="PTHR16684">
    <property type="entry name" value="CENTROMERE PROTEIN C"/>
    <property type="match status" value="1"/>
</dbReference>
<name>A0A1B2J8C1_PICPA</name>
<evidence type="ECO:0000256" key="2">
    <source>
        <dbReference type="ARBA" id="ARBA00010291"/>
    </source>
</evidence>
<feature type="region of interest" description="Disordered" evidence="5">
    <location>
        <begin position="305"/>
        <end position="333"/>
    </location>
</feature>
<dbReference type="GO" id="GO:0051382">
    <property type="term" value="P:kinetochore assembly"/>
    <property type="evidence" value="ECO:0007669"/>
    <property type="project" value="InterPro"/>
</dbReference>
<feature type="compositionally biased region" description="Acidic residues" evidence="5">
    <location>
        <begin position="109"/>
        <end position="126"/>
    </location>
</feature>
<dbReference type="SUPFAM" id="SSF51182">
    <property type="entry name" value="RmlC-like cupins"/>
    <property type="match status" value="1"/>
</dbReference>
<evidence type="ECO:0000256" key="5">
    <source>
        <dbReference type="SAM" id="MobiDB-lite"/>
    </source>
</evidence>
<sequence>MEQLNIGRISRKTGRKAKSNVSKDAHGFEDIEEFFIPTSESSESEADQASNLTSITPPPALASSWGRNSPANNIRTTPLSKVGGRTSLPKANSLRSPLPQTKKASALVEDTEDESQQPEFADDDDLFNMNESMSPINLQKDSPDKNRYLQNLEQLSPDFDADDQFVKSVTKRLANSNKKQAHKSKKAASTTKRIALNKNSRRKKLSDLSDNEDEDEDEDEEQDTHDSPKKTQKKKITTPSVNAQTRKIESPTVNTQTPSQPLRRSSRKRVQCLKYWENEKIVYKPVPGENGETERKVDSVVTHIPSTASQPRSKANPKTTSKPKAKAKVKQISRRKIVIPDEESQDLSNEEVDTEVDGGEWLKDGKLNTFVYDGPGSDKKVPRTIAWAPGHEEYLPPFQENGDNFRISILFDQERDYAAVGIMELPVAGQKSLKTNGDMYFTFYVITGLIEITVSNTVFVVNKGCAFEVPMGNFYQLINKGKSLAKLIFMQAKYKDLNLEEGPETID</sequence>
<feature type="compositionally biased region" description="Polar residues" evidence="5">
    <location>
        <begin position="129"/>
        <end position="140"/>
    </location>
</feature>
<feature type="compositionally biased region" description="Acidic residues" evidence="5">
    <location>
        <begin position="209"/>
        <end position="223"/>
    </location>
</feature>
<comment type="subcellular location">
    <subcellularLocation>
        <location evidence="1">Nucleus</location>
    </subcellularLocation>
</comment>
<feature type="compositionally biased region" description="Basic residues" evidence="5">
    <location>
        <begin position="321"/>
        <end position="333"/>
    </location>
</feature>
<dbReference type="EMBL" id="CP014584">
    <property type="protein sequence ID" value="ANZ74284.1"/>
    <property type="molecule type" value="Genomic_DNA"/>
</dbReference>
<feature type="compositionally biased region" description="Polar residues" evidence="5">
    <location>
        <begin position="239"/>
        <end position="263"/>
    </location>
</feature>